<organism evidence="4 5">
    <name type="scientific">Neptuniibacter caesariensis</name>
    <dbReference type="NCBI Taxonomy" id="207954"/>
    <lineage>
        <taxon>Bacteria</taxon>
        <taxon>Pseudomonadati</taxon>
        <taxon>Pseudomonadota</taxon>
        <taxon>Gammaproteobacteria</taxon>
        <taxon>Oceanospirillales</taxon>
        <taxon>Oceanospirillaceae</taxon>
        <taxon>Neptuniibacter</taxon>
    </lineage>
</organism>
<gene>
    <name evidence="4" type="ORF">MED92_00849</name>
</gene>
<dbReference type="EMBL" id="AAOW01000056">
    <property type="protein sequence ID" value="EAR59450.1"/>
    <property type="molecule type" value="Genomic_DNA"/>
</dbReference>
<feature type="domain" description="FAD-dependent oxidoreductase 2 FAD-binding" evidence="3">
    <location>
        <begin position="3"/>
        <end position="24"/>
    </location>
</feature>
<keyword evidence="2" id="KW-0560">Oxidoreductase</keyword>
<keyword evidence="1" id="KW-0285">Flavoprotein</keyword>
<accession>A0A7U8C3H9</accession>
<evidence type="ECO:0000259" key="3">
    <source>
        <dbReference type="Pfam" id="PF00890"/>
    </source>
</evidence>
<dbReference type="InterPro" id="IPR003953">
    <property type="entry name" value="FAD-dep_OxRdtase_2_FAD-bd"/>
</dbReference>
<dbReference type="Proteomes" id="UP000002171">
    <property type="component" value="Unassembled WGS sequence"/>
</dbReference>
<dbReference type="SUPFAM" id="SSF51905">
    <property type="entry name" value="FAD/NAD(P)-binding domain"/>
    <property type="match status" value="1"/>
</dbReference>
<dbReference type="Gene3D" id="3.50.50.60">
    <property type="entry name" value="FAD/NAD(P)-binding domain"/>
    <property type="match status" value="1"/>
</dbReference>
<proteinExistence type="predicted"/>
<evidence type="ECO:0000256" key="2">
    <source>
        <dbReference type="ARBA" id="ARBA00023002"/>
    </source>
</evidence>
<dbReference type="Pfam" id="PF00890">
    <property type="entry name" value="FAD_binding_2"/>
    <property type="match status" value="1"/>
</dbReference>
<evidence type="ECO:0000256" key="1">
    <source>
        <dbReference type="ARBA" id="ARBA00022630"/>
    </source>
</evidence>
<dbReference type="AlphaFoldDB" id="A0A7U8C3H9"/>
<comment type="caution">
    <text evidence="4">The sequence shown here is derived from an EMBL/GenBank/DDBJ whole genome shotgun (WGS) entry which is preliminary data.</text>
</comment>
<protein>
    <recommendedName>
        <fullName evidence="3">FAD-dependent oxidoreductase 2 FAD-binding domain-containing protein</fullName>
    </recommendedName>
</protein>
<name>A0A7U8C3H9_NEPCE</name>
<dbReference type="InterPro" id="IPR036188">
    <property type="entry name" value="FAD/NAD-bd_sf"/>
</dbReference>
<evidence type="ECO:0000313" key="4">
    <source>
        <dbReference type="EMBL" id="EAR59450.1"/>
    </source>
</evidence>
<evidence type="ECO:0000313" key="5">
    <source>
        <dbReference type="Proteomes" id="UP000002171"/>
    </source>
</evidence>
<reference evidence="4 5" key="1">
    <citation type="submission" date="2006-02" db="EMBL/GenBank/DDBJ databases">
        <authorList>
            <person name="Pinhassi J."/>
            <person name="Pedros-Alio C."/>
            <person name="Ferriera S."/>
            <person name="Johnson J."/>
            <person name="Kravitz S."/>
            <person name="Halpern A."/>
            <person name="Remington K."/>
            <person name="Beeson K."/>
            <person name="Tran B."/>
            <person name="Rogers Y.-H."/>
            <person name="Friedman R."/>
            <person name="Venter J.C."/>
        </authorList>
    </citation>
    <scope>NUCLEOTIDE SEQUENCE [LARGE SCALE GENOMIC DNA]</scope>
    <source>
        <strain evidence="4 5">MED92</strain>
    </source>
</reference>
<dbReference type="GO" id="GO:0016491">
    <property type="term" value="F:oxidoreductase activity"/>
    <property type="evidence" value="ECO:0007669"/>
    <property type="project" value="UniProtKB-KW"/>
</dbReference>
<keyword evidence="5" id="KW-1185">Reference proteome</keyword>
<feature type="non-terminal residue" evidence="4">
    <location>
        <position position="1"/>
    </location>
</feature>
<sequence length="25" mass="2677">YYDALIIGSGAAGLSMALHLQKKQK</sequence>